<evidence type="ECO:0000256" key="5">
    <source>
        <dbReference type="ARBA" id="ARBA00023315"/>
    </source>
</evidence>
<evidence type="ECO:0000313" key="9">
    <source>
        <dbReference type="Proteomes" id="UP000317155"/>
    </source>
</evidence>
<evidence type="ECO:0000256" key="2">
    <source>
        <dbReference type="ARBA" id="ARBA00022679"/>
    </source>
</evidence>
<evidence type="ECO:0000259" key="7">
    <source>
        <dbReference type="Pfam" id="PF13480"/>
    </source>
</evidence>
<dbReference type="SUPFAM" id="SSF55729">
    <property type="entry name" value="Acyl-CoA N-acyltransferases (Nat)"/>
    <property type="match status" value="2"/>
</dbReference>
<dbReference type="InterPro" id="IPR038740">
    <property type="entry name" value="BioF2-like_GNAT_dom"/>
</dbReference>
<dbReference type="RefSeq" id="WP_092056280.1">
    <property type="nucleotide sequence ID" value="NZ_FOJJ01000012.1"/>
</dbReference>
<gene>
    <name evidence="8" type="ORF">FL622_04495</name>
</gene>
<keyword evidence="3" id="KW-0133">Cell shape</keyword>
<accession>A0A550JJJ0</accession>
<dbReference type="InterPro" id="IPR003447">
    <property type="entry name" value="FEMABX"/>
</dbReference>
<feature type="domain" description="BioF2-like acetyltransferase" evidence="7">
    <location>
        <begin position="149"/>
        <end position="282"/>
    </location>
</feature>
<comment type="similarity">
    <text evidence="1">Belongs to the FemABX family.</text>
</comment>
<dbReference type="Gene3D" id="3.40.630.30">
    <property type="match status" value="1"/>
</dbReference>
<dbReference type="AlphaFoldDB" id="A0A550JJJ0"/>
<dbReference type="PANTHER" id="PTHR36174">
    <property type="entry name" value="LIPID II:GLYCINE GLYCYLTRANSFERASE"/>
    <property type="match status" value="1"/>
</dbReference>
<dbReference type="NCBIfam" id="TIGR03019">
    <property type="entry name" value="pepcterm_femAB"/>
    <property type="match status" value="1"/>
</dbReference>
<evidence type="ECO:0000256" key="6">
    <source>
        <dbReference type="ARBA" id="ARBA00023316"/>
    </source>
</evidence>
<dbReference type="GO" id="GO:0071555">
    <property type="term" value="P:cell wall organization"/>
    <property type="evidence" value="ECO:0007669"/>
    <property type="project" value="UniProtKB-KW"/>
</dbReference>
<dbReference type="Pfam" id="PF13480">
    <property type="entry name" value="Acetyltransf_6"/>
    <property type="match status" value="1"/>
</dbReference>
<dbReference type="Proteomes" id="UP000317155">
    <property type="component" value="Unassembled WGS sequence"/>
</dbReference>
<dbReference type="InterPro" id="IPR016181">
    <property type="entry name" value="Acyl_CoA_acyltransferase"/>
</dbReference>
<organism evidence="8 9">
    <name type="scientific">Trichloromonas acetexigens</name>
    <dbReference type="NCBI Taxonomy" id="38815"/>
    <lineage>
        <taxon>Bacteria</taxon>
        <taxon>Pseudomonadati</taxon>
        <taxon>Thermodesulfobacteriota</taxon>
        <taxon>Desulfuromonadia</taxon>
        <taxon>Desulfuromonadales</taxon>
        <taxon>Trichloromonadaceae</taxon>
        <taxon>Trichloromonas</taxon>
    </lineage>
</organism>
<dbReference type="InterPro" id="IPR017469">
    <property type="entry name" value="PEP-CTERM_FemAB-rel"/>
</dbReference>
<protein>
    <submittedName>
        <fullName evidence="8">FemAB family PEP-CTERM system-associated protein</fullName>
    </submittedName>
</protein>
<dbReference type="GO" id="GO:0016755">
    <property type="term" value="F:aminoacyltransferase activity"/>
    <property type="evidence" value="ECO:0007669"/>
    <property type="project" value="InterPro"/>
</dbReference>
<keyword evidence="2" id="KW-0808">Transferase</keyword>
<dbReference type="PANTHER" id="PTHR36174:SF1">
    <property type="entry name" value="LIPID II:GLYCINE GLYCYLTRANSFERASE"/>
    <property type="match status" value="1"/>
</dbReference>
<dbReference type="GO" id="GO:0008360">
    <property type="term" value="P:regulation of cell shape"/>
    <property type="evidence" value="ECO:0007669"/>
    <property type="project" value="UniProtKB-KW"/>
</dbReference>
<dbReference type="InterPro" id="IPR050644">
    <property type="entry name" value="PG_Glycine_Bridge_Synth"/>
</dbReference>
<evidence type="ECO:0000256" key="4">
    <source>
        <dbReference type="ARBA" id="ARBA00022984"/>
    </source>
</evidence>
<evidence type="ECO:0000313" key="8">
    <source>
        <dbReference type="EMBL" id="TRO83348.1"/>
    </source>
</evidence>
<dbReference type="OrthoDB" id="9773932at2"/>
<evidence type="ECO:0000256" key="1">
    <source>
        <dbReference type="ARBA" id="ARBA00009943"/>
    </source>
</evidence>
<comment type="caution">
    <text evidence="8">The sequence shown here is derived from an EMBL/GenBank/DDBJ whole genome shotgun (WGS) entry which is preliminary data.</text>
</comment>
<keyword evidence="5" id="KW-0012">Acyltransferase</keyword>
<name>A0A550JJJ0_9BACT</name>
<keyword evidence="9" id="KW-1185">Reference proteome</keyword>
<evidence type="ECO:0000256" key="3">
    <source>
        <dbReference type="ARBA" id="ARBA00022960"/>
    </source>
</evidence>
<keyword evidence="4" id="KW-0573">Peptidoglycan synthesis</keyword>
<dbReference type="GO" id="GO:0009252">
    <property type="term" value="P:peptidoglycan biosynthetic process"/>
    <property type="evidence" value="ECO:0007669"/>
    <property type="project" value="UniProtKB-KW"/>
</dbReference>
<dbReference type="EMBL" id="VJVV01000002">
    <property type="protein sequence ID" value="TRO83348.1"/>
    <property type="molecule type" value="Genomic_DNA"/>
</dbReference>
<keyword evidence="6" id="KW-0961">Cell wall biogenesis/degradation</keyword>
<proteinExistence type="inferred from homology"/>
<dbReference type="PROSITE" id="PS51191">
    <property type="entry name" value="FEMABX"/>
    <property type="match status" value="1"/>
</dbReference>
<sequence length="341" mass="38805">MNIRLATDADRHIWDAYVLNHPDGSLFHLDRWRQAIDRAFGHPSHALIAEERGGVVGLLPLGEINSRFFGHYLVSAPFAELGGPLADTPETAVKLLEKAAEIGRERNCAYVELKNRQPLDGLPTKDLYVNFSKAILPEVEANLAAIPRKSRAAVRKGIDEGLTAAFGHDQFDAFYEVMAQSYHQLGTPIFAKGFFRAFLEVFGDDVEVMVVRERTGVPVACVLTFYFKDRVMPYYAGSLWEYRRLCPNDFKYWELMKRACERGCKVFDYGRSKIDTGSFSFKKHWGFEPTPLAYQYQLINADEMPNLSPTNPKYQRKIELWRKMPLALSKLVGPPLAKYLA</sequence>
<reference evidence="8 9" key="1">
    <citation type="submission" date="2019-07" db="EMBL/GenBank/DDBJ databases">
        <title>Insights of Desulfuromonas acetexigens electromicrobiology.</title>
        <authorList>
            <person name="Katuri K."/>
            <person name="Sapireddy V."/>
            <person name="Shaw D.R."/>
            <person name="Saikaly P."/>
        </authorList>
    </citation>
    <scope>NUCLEOTIDE SEQUENCE [LARGE SCALE GENOMIC DNA]</scope>
    <source>
        <strain evidence="8 9">2873</strain>
    </source>
</reference>